<dbReference type="PANTHER" id="PTHR33121:SF70">
    <property type="entry name" value="SIGNALING PROTEIN YKOW"/>
    <property type="match status" value="1"/>
</dbReference>
<dbReference type="SUPFAM" id="SSF141868">
    <property type="entry name" value="EAL domain-like"/>
    <property type="match status" value="1"/>
</dbReference>
<gene>
    <name evidence="2" type="ORF">S01H1_16323</name>
</gene>
<dbReference type="InterPro" id="IPR035919">
    <property type="entry name" value="EAL_sf"/>
</dbReference>
<feature type="non-terminal residue" evidence="2">
    <location>
        <position position="1"/>
    </location>
</feature>
<dbReference type="CDD" id="cd01948">
    <property type="entry name" value="EAL"/>
    <property type="match status" value="1"/>
</dbReference>
<feature type="domain" description="EAL" evidence="1">
    <location>
        <begin position="1"/>
        <end position="127"/>
    </location>
</feature>
<organism evidence="2">
    <name type="scientific">marine sediment metagenome</name>
    <dbReference type="NCBI Taxonomy" id="412755"/>
    <lineage>
        <taxon>unclassified sequences</taxon>
        <taxon>metagenomes</taxon>
        <taxon>ecological metagenomes</taxon>
    </lineage>
</organism>
<sequence>IPESELMQNPVAASTALEAIQKLGCRVAIDDFGTGFSSLRLLHSMPIDAIKIDREFVSSGKGNDHLAVARTIVQLARSLEADVIAEGVETRDQFRFLKSVGCGSAQGYLFSAPVNPARIVELIQEGYPLEQGA</sequence>
<dbReference type="Gene3D" id="3.20.20.450">
    <property type="entry name" value="EAL domain"/>
    <property type="match status" value="1"/>
</dbReference>
<dbReference type="Pfam" id="PF00563">
    <property type="entry name" value="EAL"/>
    <property type="match status" value="1"/>
</dbReference>
<dbReference type="GO" id="GO:0071111">
    <property type="term" value="F:cyclic-guanylate-specific phosphodiesterase activity"/>
    <property type="evidence" value="ECO:0007669"/>
    <property type="project" value="InterPro"/>
</dbReference>
<dbReference type="PANTHER" id="PTHR33121">
    <property type="entry name" value="CYCLIC DI-GMP PHOSPHODIESTERASE PDEF"/>
    <property type="match status" value="1"/>
</dbReference>
<dbReference type="InterPro" id="IPR001633">
    <property type="entry name" value="EAL_dom"/>
</dbReference>
<name>X0SY05_9ZZZZ</name>
<dbReference type="SMART" id="SM00052">
    <property type="entry name" value="EAL"/>
    <property type="match status" value="1"/>
</dbReference>
<accession>X0SY05</accession>
<dbReference type="AlphaFoldDB" id="X0SY05"/>
<dbReference type="InterPro" id="IPR050706">
    <property type="entry name" value="Cyclic-di-GMP_PDE-like"/>
</dbReference>
<dbReference type="PROSITE" id="PS50883">
    <property type="entry name" value="EAL"/>
    <property type="match status" value="1"/>
</dbReference>
<evidence type="ECO:0000313" key="2">
    <source>
        <dbReference type="EMBL" id="GAF80812.1"/>
    </source>
</evidence>
<proteinExistence type="predicted"/>
<comment type="caution">
    <text evidence="2">The sequence shown here is derived from an EMBL/GenBank/DDBJ whole genome shotgun (WGS) entry which is preliminary data.</text>
</comment>
<dbReference type="EMBL" id="BARS01008577">
    <property type="protein sequence ID" value="GAF80812.1"/>
    <property type="molecule type" value="Genomic_DNA"/>
</dbReference>
<reference evidence="2" key="1">
    <citation type="journal article" date="2014" name="Front. Microbiol.">
        <title>High frequency of phylogenetically diverse reductive dehalogenase-homologous genes in deep subseafloor sedimentary metagenomes.</title>
        <authorList>
            <person name="Kawai M."/>
            <person name="Futagami T."/>
            <person name="Toyoda A."/>
            <person name="Takaki Y."/>
            <person name="Nishi S."/>
            <person name="Hori S."/>
            <person name="Arai W."/>
            <person name="Tsubouchi T."/>
            <person name="Morono Y."/>
            <person name="Uchiyama I."/>
            <person name="Ito T."/>
            <person name="Fujiyama A."/>
            <person name="Inagaki F."/>
            <person name="Takami H."/>
        </authorList>
    </citation>
    <scope>NUCLEOTIDE SEQUENCE</scope>
    <source>
        <strain evidence="2">Expedition CK06-06</strain>
    </source>
</reference>
<protein>
    <recommendedName>
        <fullName evidence="1">EAL domain-containing protein</fullName>
    </recommendedName>
</protein>
<evidence type="ECO:0000259" key="1">
    <source>
        <dbReference type="PROSITE" id="PS50883"/>
    </source>
</evidence>